<gene>
    <name evidence="8" type="primary">ndhI_5</name>
    <name evidence="8" type="ORF">SPSIL_054720</name>
</gene>
<dbReference type="EMBL" id="CP155573">
    <property type="protein sequence ID" value="XFO69240.1"/>
    <property type="molecule type" value="Genomic_DNA"/>
</dbReference>
<sequence length="250" mass="27632">MNITIDGKICQAEAGEFLLAVAQRNNIYIPTLCHSDALPGQASCRLCIVEVVENGQHKVVTSCVYPVTKEVEVITNSAKIFAMRKTIIMLLSARVPGNEQINKLREEYSVPKPTRFTSAVDEQCILCGLCVKACETVGLAAISTISRGITKKVATPYDEPSETCMGCGACAQVCPTGAIAISEESKYRTIWNKRFELINCKECGKHFITKEQIEYMRTKLGSTDDEILCESCKRTHIFKKFKDLYGVAAK</sequence>
<evidence type="ECO:0000259" key="6">
    <source>
        <dbReference type="PROSITE" id="PS51085"/>
    </source>
</evidence>
<dbReference type="Gene3D" id="3.30.70.20">
    <property type="match status" value="1"/>
</dbReference>
<accession>A0ABZ3IUJ1</accession>
<evidence type="ECO:0000256" key="3">
    <source>
        <dbReference type="ARBA" id="ARBA00022723"/>
    </source>
</evidence>
<feature type="domain" description="4Fe-4S ferredoxin-type" evidence="7">
    <location>
        <begin position="116"/>
        <end position="145"/>
    </location>
</feature>
<dbReference type="PROSITE" id="PS51085">
    <property type="entry name" value="2FE2S_FER_2"/>
    <property type="match status" value="1"/>
</dbReference>
<evidence type="ECO:0000256" key="5">
    <source>
        <dbReference type="ARBA" id="ARBA00023014"/>
    </source>
</evidence>
<dbReference type="InterPro" id="IPR050157">
    <property type="entry name" value="PSI_iron-sulfur_center"/>
</dbReference>
<dbReference type="Pfam" id="PF14697">
    <property type="entry name" value="Fer4_21"/>
    <property type="match status" value="1"/>
</dbReference>
<dbReference type="PROSITE" id="PS00198">
    <property type="entry name" value="4FE4S_FER_1"/>
    <property type="match status" value="1"/>
</dbReference>
<reference evidence="8" key="1">
    <citation type="submission" date="2024-05" db="EMBL/GenBank/DDBJ databases">
        <title>Isolation and characterization of Sporomusa carbonis sp. nov., a carboxydotrophic hydrogenogen in the genus of Sporomusa isolated from a charcoal burning pile.</title>
        <authorList>
            <person name="Boeer T."/>
            <person name="Rosenbaum F."/>
            <person name="Eysell L."/>
            <person name="Mueller V."/>
            <person name="Daniel R."/>
            <person name="Poehlein A."/>
        </authorList>
    </citation>
    <scope>NUCLEOTIDE SEQUENCE [LARGE SCALE GENOMIC DNA]</scope>
    <source>
        <strain evidence="8">DSM 10669</strain>
    </source>
</reference>
<evidence type="ECO:0000256" key="4">
    <source>
        <dbReference type="ARBA" id="ARBA00023004"/>
    </source>
</evidence>
<comment type="function">
    <text evidence="1">Ferredoxins are iron-sulfur proteins that transfer electrons in a wide variety of metabolic reactions.</text>
</comment>
<evidence type="ECO:0000313" key="8">
    <source>
        <dbReference type="EMBL" id="XFO69240.1"/>
    </source>
</evidence>
<feature type="domain" description="2Fe-2S ferredoxin-type" evidence="6">
    <location>
        <begin position="1"/>
        <end position="79"/>
    </location>
</feature>
<dbReference type="InterPro" id="IPR036010">
    <property type="entry name" value="2Fe-2S_ferredoxin-like_sf"/>
</dbReference>
<feature type="domain" description="4Fe-4S ferredoxin-type" evidence="7">
    <location>
        <begin position="154"/>
        <end position="184"/>
    </location>
</feature>
<evidence type="ECO:0000256" key="1">
    <source>
        <dbReference type="ARBA" id="ARBA00003532"/>
    </source>
</evidence>
<dbReference type="PANTHER" id="PTHR24960:SF84">
    <property type="entry name" value="HYDROGENASE SUBUNIT"/>
    <property type="match status" value="1"/>
</dbReference>
<evidence type="ECO:0000256" key="2">
    <source>
        <dbReference type="ARBA" id="ARBA00022485"/>
    </source>
</evidence>
<dbReference type="PANTHER" id="PTHR24960">
    <property type="entry name" value="PHOTOSYSTEM I IRON-SULFUR CENTER-RELATED"/>
    <property type="match status" value="1"/>
</dbReference>
<dbReference type="Gene3D" id="3.10.20.740">
    <property type="match status" value="1"/>
</dbReference>
<dbReference type="PROSITE" id="PS51379">
    <property type="entry name" value="4FE4S_FER_2"/>
    <property type="match status" value="2"/>
</dbReference>
<evidence type="ECO:0000259" key="7">
    <source>
        <dbReference type="PROSITE" id="PS51379"/>
    </source>
</evidence>
<dbReference type="InterPro" id="IPR017896">
    <property type="entry name" value="4Fe4S_Fe-S-bd"/>
</dbReference>
<dbReference type="Proteomes" id="UP000216752">
    <property type="component" value="Chromosome"/>
</dbReference>
<dbReference type="SUPFAM" id="SSF54862">
    <property type="entry name" value="4Fe-4S ferredoxins"/>
    <property type="match status" value="1"/>
</dbReference>
<keyword evidence="5" id="KW-0411">Iron-sulfur</keyword>
<proteinExistence type="predicted"/>
<keyword evidence="4" id="KW-0408">Iron</keyword>
<keyword evidence="3" id="KW-0479">Metal-binding</keyword>
<dbReference type="InterPro" id="IPR001041">
    <property type="entry name" value="2Fe-2S_ferredoxin-type"/>
</dbReference>
<dbReference type="Pfam" id="PF13510">
    <property type="entry name" value="Fer2_4"/>
    <property type="match status" value="1"/>
</dbReference>
<dbReference type="RefSeq" id="WP_094603624.1">
    <property type="nucleotide sequence ID" value="NZ_CP155573.1"/>
</dbReference>
<keyword evidence="2" id="KW-0004">4Fe-4S</keyword>
<dbReference type="SUPFAM" id="SSF54292">
    <property type="entry name" value="2Fe-2S ferredoxin-like"/>
    <property type="match status" value="1"/>
</dbReference>
<name>A0ABZ3IUJ1_9FIRM</name>
<protein>
    <submittedName>
        <fullName evidence="8">NAD(P)H-quinone oxidoreductase subunit I, chloroplastic</fullName>
    </submittedName>
</protein>
<evidence type="ECO:0000313" key="9">
    <source>
        <dbReference type="Proteomes" id="UP000216752"/>
    </source>
</evidence>
<keyword evidence="9" id="KW-1185">Reference proteome</keyword>
<dbReference type="CDD" id="cd00207">
    <property type="entry name" value="fer2"/>
    <property type="match status" value="1"/>
</dbReference>
<organism evidence="8 9">
    <name type="scientific">Sporomusa silvacetica DSM 10669</name>
    <dbReference type="NCBI Taxonomy" id="1123289"/>
    <lineage>
        <taxon>Bacteria</taxon>
        <taxon>Bacillati</taxon>
        <taxon>Bacillota</taxon>
        <taxon>Negativicutes</taxon>
        <taxon>Selenomonadales</taxon>
        <taxon>Sporomusaceae</taxon>
        <taxon>Sporomusa</taxon>
    </lineage>
</organism>
<dbReference type="InterPro" id="IPR017900">
    <property type="entry name" value="4Fe4S_Fe_S_CS"/>
</dbReference>